<organism evidence="2 3">
    <name type="scientific">Dimorphilus gyrociliatus</name>
    <dbReference type="NCBI Taxonomy" id="2664684"/>
    <lineage>
        <taxon>Eukaryota</taxon>
        <taxon>Metazoa</taxon>
        <taxon>Spiralia</taxon>
        <taxon>Lophotrochozoa</taxon>
        <taxon>Annelida</taxon>
        <taxon>Polychaeta</taxon>
        <taxon>Polychaeta incertae sedis</taxon>
        <taxon>Dinophilidae</taxon>
        <taxon>Dimorphilus</taxon>
    </lineage>
</organism>
<proteinExistence type="predicted"/>
<evidence type="ECO:0000313" key="2">
    <source>
        <dbReference type="EMBL" id="CAD5116847.1"/>
    </source>
</evidence>
<sequence>MAGINNYHNEALRKARILQRQRDAAKQQLEMTHSRNEGISAQKLETVRKPDSELTAMSGERRSNGIYRVIYPGSDNREYTENSLKKNRRIIANATKYDIRSKVNGEWDVEILRQLNEDN</sequence>
<evidence type="ECO:0000313" key="3">
    <source>
        <dbReference type="Proteomes" id="UP000549394"/>
    </source>
</evidence>
<dbReference type="OrthoDB" id="6287367at2759"/>
<reference evidence="2 3" key="1">
    <citation type="submission" date="2020-08" db="EMBL/GenBank/DDBJ databases">
        <authorList>
            <person name="Hejnol A."/>
        </authorList>
    </citation>
    <scope>NUCLEOTIDE SEQUENCE [LARGE SCALE GENOMIC DNA]</scope>
</reference>
<evidence type="ECO:0000256" key="1">
    <source>
        <dbReference type="SAM" id="MobiDB-lite"/>
    </source>
</evidence>
<protein>
    <submittedName>
        <fullName evidence="2">DgyrCDS5691</fullName>
    </submittedName>
</protein>
<accession>A0A7I8VMA2</accession>
<feature type="region of interest" description="Disordered" evidence="1">
    <location>
        <begin position="23"/>
        <end position="59"/>
    </location>
</feature>
<gene>
    <name evidence="2" type="ORF">DGYR_LOCUS5434</name>
</gene>
<keyword evidence="3" id="KW-1185">Reference proteome</keyword>
<dbReference type="EMBL" id="CAJFCJ010000007">
    <property type="protein sequence ID" value="CAD5116847.1"/>
    <property type="molecule type" value="Genomic_DNA"/>
</dbReference>
<name>A0A7I8VMA2_9ANNE</name>
<comment type="caution">
    <text evidence="2">The sequence shown here is derived from an EMBL/GenBank/DDBJ whole genome shotgun (WGS) entry which is preliminary data.</text>
</comment>
<dbReference type="AlphaFoldDB" id="A0A7I8VMA2"/>
<dbReference type="Proteomes" id="UP000549394">
    <property type="component" value="Unassembled WGS sequence"/>
</dbReference>